<keyword evidence="2" id="KW-0150">Chloroplast</keyword>
<dbReference type="GO" id="GO:0051301">
    <property type="term" value="P:cell division"/>
    <property type="evidence" value="ECO:0007669"/>
    <property type="project" value="UniProtKB-KW"/>
</dbReference>
<name>A0A140H9H8_9CHLO</name>
<keyword evidence="1" id="KW-1133">Transmembrane helix</keyword>
<feature type="transmembrane region" description="Helical" evidence="1">
    <location>
        <begin position="1831"/>
        <end position="1850"/>
    </location>
</feature>
<gene>
    <name evidence="2" type="primary">ftsH</name>
    <name evidence="2" type="ORF">VU99_12</name>
</gene>
<keyword evidence="1" id="KW-0812">Transmembrane</keyword>
<dbReference type="InterPro" id="IPR027417">
    <property type="entry name" value="P-loop_NTPase"/>
</dbReference>
<sequence length="3189" mass="380181">MQKISRKKFFKKYSFLEFTITQFCMNSSCKVKQKKEKLNCDKKLKTNFSLHLLNSKNLLTSFQTSPLLGENAKAIPSVFKSVSYVWVPSQHCAKHNAGLQIIFADKVFQKFFPLGKTFEKLLKTQVQSTLKRNTLKGYRNNMTNEIEYKLLENLKIKNFFPEKKIFMQYWIFPLVGFVTYTWNSKIHFPFLFSEQNLSLQKKFQNSQDFKVLPESFQKTLLKKVNNQLVMFSSSDVNLQGKYTEKLNSLNKSFHFYFSSNQYESVRANLKTEKTFEDFYLKNYADQIHYLNKIYINFLQNKIFHGLDYLNFYNQPKYFYWFNNQNFLKQFQLKILNNKLKFQDSLIKENCPIKILPIFLKMDYKNFNKNYKNCDWQNPIDSYEKGKNYLENNSKMATFLSRSNFSFLVSLKKKNKFFNEYFSKSLVLEKGQKFLISKYFLSDRFNHKSNSVFLNKNTNLPSVPKSLWKYKDLPKPCRPKNTKNNIFVTDFVNFELLNKKLNLDLNLIFLLKYQPTQSEKFIYKKSILNFLLNGQPAFLNLMNLKNFNKNLARTLAHDIPIETTIYTKNKKLIFYCRKIKNLKKNFLNLNQFKRKLKMLQYKFYLNNSFMIHGSAEVFDNLRFPKFFFKGCFAPVFVFLQKSLCKHKDFRKHKKHFRTNRFQKCFSLEKVVLKNSYKHRQPGRLQTNLWLSLDNYNSKKILLGKFILKSPKMNFNPVFTSGQYFLKDYSKTNLFLNNYTDKNLPNGLKSKNYKTSQLIKQKASNLKFKSSKFEKKNLPKFSKIFVNFLKTLTNELLSVYKKSYFRINSIFINSTKTKDLNYKFKNKIKLISARKIIRKNLLKKKLDLQVQISDYSLESSVFKKEKIFRTLLSSRYIANHNLKSRNVFESKNTSNIEKNLSRPNKILYILKNRNFGRAGLKRNLTKFQKNLFFMQTLKKLKSRSKEKNLQFFSNGKNLSLVDSSNSVFSKVFVFTQRLLKQNTNTNLPKLYIVENGKFLIHNKRNFKNRRESSNKKKKSKLTKSIQKLGFIFLSKFDLEGKLKQVYLSKLKYLQKKRRKKKLKLENRRRKKRKRFYPRPIWLRYNLYKKFLNKRYNKNFLISNKMIFTDFYKNKIPTNQLNSYTVLKNQKSVLNKFNFKRDKKQKFKSLIQRNNKQKWGNFYLDTNLIEKNCLKKFVLATKIPIYYNKNYYKISNQILNEFMPLYWKSYWLRNNLKPYMNRIRKNLSYQKFILTQQNSLEFFSKEVFWSNLLGFFNSSNLFQKFSYSEKFHVFPSVFKSVYLKINTFENTDLQRWTPLQILPRCGSGSRSTMLGSQRTQCGQSGTLKDQVFESIEMEVCETEKHSQSYKTNSKNLTETNFHKKISFEQSPLCFYSNKKISFQNLQDFYFSNMQITENIRLIKEHDRILFNRISEIIKNVKSNITLDGQSNVTCYKLPKSKYNLLTNSLKLNKTNSLLNTLKTNIFQQLNADFSFFSAFNLASLNSEKSSILKPYASNATLRVLWAFNKTNLFSFKEKNSIKNLWETYKNREQSKSNQTKKFLKKTKNMIFNKINKPFSNIEIRNLWASCFIKKKFEFDEANANNFLKNTKNCYINLPELHKLYTLNTETFKKFENSKKKLLYSSNITNRKLFYAKKNLNTRNLKYFVNLTKFNFISRNNFFIDKLNTLQKSNYRVLESKNLYNYTNRFYNKKSSIFFWWSNKNFQTPIFFNFICKYNGKSSFSSNNSMLFYNGKHELKVIEKKNSELSNPFDSQCLSLDKHFRKHRSARPLVPLCGIADTVTNRKNFNLNKFYFENSLSSFLWIFAVLFHFCMLISFLKIPELRSLLKFQFSLIYKFLNIYLITLNSFFNSVKKFQSEIKKSFSHLRFSYIKTELFNSLIISRTPVIFESDSQRKPNFMHFWNKAKRPWQQLIQSKNLNISVKKNYVVSFYTNFFKKKFSANNFNYMIDNQKAYKSFLKTKNLKFNSKAYYLDLTSTYKLKRFSIKFYFLNLNKQKQFHRNIKPNLNLVNIQKIYWFNIFKFFSKKTFFLKNFIYYSLVGVFKETEFNLTHNSNYSALKFQAKLSLWLTFLSKFFVFSGLAGIQVSYKVLLKLIETVESFFLLIYKFLEKPAELMIESIAQLFLIEWISDICSFIPETLDKNLWESFQKFSRPTRLFNSIYFQNSKNSGLDCFSSISFSFILLSTIKQTYFVLWQSLLKPDVDLYCRQKKGIYYMNLWAEIFIQAAEKYQMNVASLVTNNSEQERFMERLLKDPEIFSLNYTKNYYLANSRTNSCITINQHIISSCFGGQSTESDLFLDIAPPKSFQSISYLHSPVYFIVGPILCEVYSGLFSKKISKNILLVTKQTNSNLESLKKSKSKQILNYGTFLIQALAGETEMKLMVDNAKRYAVNFHNKAIGMRLLKDVFMSIALQTPSFFLMEDIHYIGEKRPMLIGIYGDENNNANFINLEQDEVHFQNQSIYQLSRHKILDYKRPYKGDSFLIPANFYNKNFYSNKIYKTFGLPDSTKMNSLDSNNLANKNQISNFRKKQKKHPFPLSFIERITKTTNSTSLNNTNPFLTSRLQKQSEEFFAPPSTSPFTILMMKDQKKLKLKKANFIPWTIIKSQNNQFIEKSGTESLNQTIRSKIAELADITLRNFSGSLDMITDLLVIVDSVRSNRGFVVFATTHLPSVLDPALRRPGRFDETLCLPEFYLIENQIIFNNLDLKPKFNPYYYIETQVQSTHNRNTCYSYTYSYTNKINYFNTKSCSSNFFLSINRKKQKFLQPFLKDSQIKKLKSKLKKAKIHTSALKLKKLVKNQLTKILFLSAHFIGDYIIQADFLKYQTNKYFNQTIKYNKNFNQLTIVPILFNSSFQYKNLMICFLAPKILDFFYYSTLFHKLSNTNVNFIRYSYKKSLENQRLLLPFNDSSNSKDFIFSVLQNRYFLQKNFIISKMFSKLENLSNSLKEPPGPPISEILMPAKKYEAFKSVEIDFTLKNSFSIYNKMHSHQKQRFLKKLYNQPIQFYFKSHTKFNDFSTFMNSFKELGFLNAKSSISKTSLLKGSSSNYYYKTRFLIRHRLSITNQWWNGQLPEHNMESTFLSDVDWRSMYVQSNNNKSLQKDQFLDFSDADQHYNPRIRKWVFNNIFFNRFNFENTFTYEIYYHFLMQSFHEAYSYFDKNRELLDYFIFKYLEKGSILELNSIFILSRFYKK</sequence>
<protein>
    <submittedName>
        <fullName evidence="2">Cell division protein</fullName>
    </submittedName>
</protein>
<organism evidence="2">
    <name type="scientific">Neochloris aquatica</name>
    <dbReference type="NCBI Taxonomy" id="3099"/>
    <lineage>
        <taxon>Eukaryota</taxon>
        <taxon>Viridiplantae</taxon>
        <taxon>Chlorophyta</taxon>
        <taxon>core chlorophytes</taxon>
        <taxon>Chlorophyceae</taxon>
        <taxon>CS clade</taxon>
        <taxon>Sphaeropleales</taxon>
        <taxon>Neochloridaceae</taxon>
        <taxon>Neochloris</taxon>
    </lineage>
</organism>
<keyword evidence="2" id="KW-0131">Cell cycle</keyword>
<dbReference type="EMBL" id="KT199248">
    <property type="protein sequence ID" value="AMO00827.1"/>
    <property type="molecule type" value="Genomic_DNA"/>
</dbReference>
<proteinExistence type="predicted"/>
<evidence type="ECO:0000256" key="1">
    <source>
        <dbReference type="SAM" id="Phobius"/>
    </source>
</evidence>
<dbReference type="GeneID" id="27073331"/>
<keyword evidence="2" id="KW-0934">Plastid</keyword>
<keyword evidence="1" id="KW-0472">Membrane</keyword>
<feature type="transmembrane region" description="Helical" evidence="1">
    <location>
        <begin position="165"/>
        <end position="182"/>
    </location>
</feature>
<evidence type="ECO:0000313" key="2">
    <source>
        <dbReference type="EMBL" id="AMO00827.1"/>
    </source>
</evidence>
<dbReference type="RefSeq" id="YP_009238018.1">
    <property type="nucleotide sequence ID" value="NC_029670.1"/>
</dbReference>
<reference evidence="2" key="1">
    <citation type="journal article" date="2016" name="Mol. Phylogenet. Evol.">
        <title>Chloroplast phylogenomic data from the green algal order Sphaeropleales (Chlorophyceae, Chlorophyta) reveal complex patterns of sequence evolution.</title>
        <authorList>
            <person name="Fucikova K."/>
            <person name="Lewis P.O."/>
            <person name="Lewis L.A."/>
        </authorList>
    </citation>
    <scope>NUCLEOTIDE SEQUENCE</scope>
    <source>
        <strain evidence="2">UTEX 138</strain>
    </source>
</reference>
<feature type="transmembrane region" description="Helical" evidence="1">
    <location>
        <begin position="1799"/>
        <end position="1819"/>
    </location>
</feature>
<accession>A0A140H9H8</accession>
<keyword evidence="2" id="KW-0132">Cell division</keyword>
<dbReference type="Gene3D" id="3.40.50.300">
    <property type="entry name" value="P-loop containing nucleotide triphosphate hydrolases"/>
    <property type="match status" value="1"/>
</dbReference>
<geneLocation type="chloroplast" evidence="2"/>
<dbReference type="SUPFAM" id="SSF52540">
    <property type="entry name" value="P-loop containing nucleoside triphosphate hydrolases"/>
    <property type="match status" value="1"/>
</dbReference>